<dbReference type="Gene3D" id="2.30.30.940">
    <property type="match status" value="1"/>
</dbReference>
<dbReference type="RefSeq" id="WP_281173222.1">
    <property type="nucleotide sequence ID" value="NZ_JBHUNF010000002.1"/>
</dbReference>
<proteinExistence type="predicted"/>
<evidence type="ECO:0000256" key="1">
    <source>
        <dbReference type="SAM" id="MobiDB-lite"/>
    </source>
</evidence>
<dbReference type="Gene3D" id="3.40.50.300">
    <property type="entry name" value="P-loop containing nucleotide triphosphate hydrolases"/>
    <property type="match status" value="2"/>
</dbReference>
<protein>
    <submittedName>
        <fullName evidence="2">ATP-dependent RecD-like DNA helicase</fullName>
    </submittedName>
</protein>
<dbReference type="EMBL" id="JBHUNF010000002">
    <property type="protein sequence ID" value="MFD2674410.1"/>
    <property type="molecule type" value="Genomic_DNA"/>
</dbReference>
<feature type="region of interest" description="Disordered" evidence="1">
    <location>
        <begin position="493"/>
        <end position="513"/>
    </location>
</feature>
<sequence>MWWQNHLTKGLNFTAGQLVIVDEASLDGTLSLDRISGFPQQAGAKVLLVGDYAQLQSVDAGGAFSMLAHDHTDAAELIDVHRFRNQWEKLASLDLRHGHTSVIDTCFSHDRIRDGDAETMTDAAYAAWRTDRDDGRITVPIAETREQVTALNERARADLLIDETLTQDREVKLRDGAHAGIGDTVIIRRNDRKITASNGNVWVRNGDIWTVTDVRDDGSFTIRRPGRSYGGAIVLPAAYVAEHVDLGFAVTAHRAQGVTSDTAHVLVDLTATRENLYVSMTRVRAANHAYVILDRADDHQQPHPGDDPNASIRSVLTGVLHLVGAELSTHETITAEQEQWGSVAQLAAEYEATAAAQHDRWASLVRTSGLTDEQAQAAVESEASGPLTAELRRAEATHDNMETMLPRLIAARGFGDADDIAAVIRYQVAHATARTVRWGRTSKAPRLIAGLNPHADGVHDTEMRAALDEREALIESRTDAVLDGALTDNALVNSTRHAAQRPAAPRLGGKPHE</sequence>
<dbReference type="CDD" id="cd18809">
    <property type="entry name" value="SF1_C_RecD"/>
    <property type="match status" value="1"/>
</dbReference>
<dbReference type="Proteomes" id="UP001597453">
    <property type="component" value="Unassembled WGS sequence"/>
</dbReference>
<dbReference type="Pfam" id="PF13604">
    <property type="entry name" value="AAA_30"/>
    <property type="match status" value="1"/>
</dbReference>
<comment type="caution">
    <text evidence="2">The sequence shown here is derived from an EMBL/GenBank/DDBJ whole genome shotgun (WGS) entry which is preliminary data.</text>
</comment>
<organism evidence="2 3">
    <name type="scientific">Gulosibacter bifidus</name>
    <dbReference type="NCBI Taxonomy" id="272239"/>
    <lineage>
        <taxon>Bacteria</taxon>
        <taxon>Bacillati</taxon>
        <taxon>Actinomycetota</taxon>
        <taxon>Actinomycetes</taxon>
        <taxon>Micrococcales</taxon>
        <taxon>Microbacteriaceae</taxon>
        <taxon>Gulosibacter</taxon>
    </lineage>
</organism>
<reference evidence="3" key="1">
    <citation type="journal article" date="2019" name="Int. J. Syst. Evol. Microbiol.">
        <title>The Global Catalogue of Microorganisms (GCM) 10K type strain sequencing project: providing services to taxonomists for standard genome sequencing and annotation.</title>
        <authorList>
            <consortium name="The Broad Institute Genomics Platform"/>
            <consortium name="The Broad Institute Genome Sequencing Center for Infectious Disease"/>
            <person name="Wu L."/>
            <person name="Ma J."/>
        </authorList>
    </citation>
    <scope>NUCLEOTIDE SEQUENCE [LARGE SCALE GENOMIC DNA]</scope>
    <source>
        <strain evidence="3">TISTR 1511</strain>
    </source>
</reference>
<name>A0ABW5RH68_9MICO</name>
<evidence type="ECO:0000313" key="3">
    <source>
        <dbReference type="Proteomes" id="UP001597453"/>
    </source>
</evidence>
<keyword evidence="3" id="KW-1185">Reference proteome</keyword>
<accession>A0ABW5RH68</accession>
<gene>
    <name evidence="2" type="ORF">ACFSUQ_03740</name>
</gene>
<evidence type="ECO:0000313" key="2">
    <source>
        <dbReference type="EMBL" id="MFD2674410.1"/>
    </source>
</evidence>
<dbReference type="InterPro" id="IPR027417">
    <property type="entry name" value="P-loop_NTPase"/>
</dbReference>
<dbReference type="SUPFAM" id="SSF52540">
    <property type="entry name" value="P-loop containing nucleoside triphosphate hydrolases"/>
    <property type="match status" value="1"/>
</dbReference>